<dbReference type="InParanoid" id="A0A1S3JWV7"/>
<protein>
    <submittedName>
        <fullName evidence="4">Matrilin-2-like</fullName>
    </submittedName>
</protein>
<dbReference type="Proteomes" id="UP000085678">
    <property type="component" value="Unplaced"/>
</dbReference>
<sequence>MKVNLLLPTAALLVTVLAVTIDGAAANVAQRRQKRVADLNVFAAAVRAQLESCKPDICFAIDSSNSLTEAGLQDEKNFVMALMREIASFGQDVQARYAAVIFATNVSLIFDFNVDQSLASLDARIAALPFYKGRTNIPDAMELCREALTNPVYGPRPPGDRSAAVAIVLTDGVANEGQITIAEAARRMALSGVKSLAVGAGPGIDDAQLLEIAQGRQANVFSVGSTAELVDIAQNIGVSSCADIDTTTTATTPAEGKSAYAFTIFGWGQVFS</sequence>
<reference evidence="4" key="1">
    <citation type="submission" date="2025-08" db="UniProtKB">
        <authorList>
            <consortium name="RefSeq"/>
        </authorList>
    </citation>
    <scope>IDENTIFICATION</scope>
    <source>
        <tissue evidence="4">Gonads</tissue>
    </source>
</reference>
<evidence type="ECO:0000256" key="1">
    <source>
        <dbReference type="SAM" id="SignalP"/>
    </source>
</evidence>
<dbReference type="PANTHER" id="PTHR24020">
    <property type="entry name" value="COLLAGEN ALPHA"/>
    <property type="match status" value="1"/>
</dbReference>
<evidence type="ECO:0000313" key="4">
    <source>
        <dbReference type="RefSeq" id="XP_013414519.2"/>
    </source>
</evidence>
<dbReference type="AlphaFoldDB" id="A0A1S3JWV7"/>
<feature type="signal peptide" evidence="1">
    <location>
        <begin position="1"/>
        <end position="26"/>
    </location>
</feature>
<keyword evidence="3" id="KW-1185">Reference proteome</keyword>
<keyword evidence="1" id="KW-0732">Signal</keyword>
<gene>
    <name evidence="4" type="primary">LOC106176596</name>
</gene>
<dbReference type="CDD" id="cd01450">
    <property type="entry name" value="vWFA_subfamily_ECM"/>
    <property type="match status" value="1"/>
</dbReference>
<accession>A0A1S3JWV7</accession>
<dbReference type="STRING" id="7574.A0A1S3JWV7"/>
<feature type="chain" id="PRO_5015153744" evidence="1">
    <location>
        <begin position="27"/>
        <end position="272"/>
    </location>
</feature>
<dbReference type="InterPro" id="IPR050525">
    <property type="entry name" value="ECM_Assembly_Org"/>
</dbReference>
<dbReference type="Pfam" id="PF00092">
    <property type="entry name" value="VWA"/>
    <property type="match status" value="1"/>
</dbReference>
<evidence type="ECO:0000259" key="2">
    <source>
        <dbReference type="PROSITE" id="PS50234"/>
    </source>
</evidence>
<dbReference type="SMART" id="SM00327">
    <property type="entry name" value="VWA"/>
    <property type="match status" value="1"/>
</dbReference>
<dbReference type="PANTHER" id="PTHR24020:SF20">
    <property type="entry name" value="PH DOMAIN-CONTAINING PROTEIN"/>
    <property type="match status" value="1"/>
</dbReference>
<dbReference type="InterPro" id="IPR002035">
    <property type="entry name" value="VWF_A"/>
</dbReference>
<dbReference type="GeneID" id="106176596"/>
<proteinExistence type="predicted"/>
<dbReference type="SUPFAM" id="SSF53300">
    <property type="entry name" value="vWA-like"/>
    <property type="match status" value="1"/>
</dbReference>
<organism evidence="3 4">
    <name type="scientific">Lingula anatina</name>
    <name type="common">Brachiopod</name>
    <name type="synonym">Lingula unguis</name>
    <dbReference type="NCBI Taxonomy" id="7574"/>
    <lineage>
        <taxon>Eukaryota</taxon>
        <taxon>Metazoa</taxon>
        <taxon>Spiralia</taxon>
        <taxon>Lophotrochozoa</taxon>
        <taxon>Brachiopoda</taxon>
        <taxon>Linguliformea</taxon>
        <taxon>Lingulata</taxon>
        <taxon>Lingulida</taxon>
        <taxon>Linguloidea</taxon>
        <taxon>Lingulidae</taxon>
        <taxon>Lingula</taxon>
    </lineage>
</organism>
<name>A0A1S3JWV7_LINAN</name>
<feature type="domain" description="VWFA" evidence="2">
    <location>
        <begin position="56"/>
        <end position="236"/>
    </location>
</feature>
<dbReference type="KEGG" id="lak:106176596"/>
<dbReference type="PROSITE" id="PS50234">
    <property type="entry name" value="VWFA"/>
    <property type="match status" value="1"/>
</dbReference>
<dbReference type="InterPro" id="IPR036465">
    <property type="entry name" value="vWFA_dom_sf"/>
</dbReference>
<dbReference type="RefSeq" id="XP_013414519.2">
    <property type="nucleotide sequence ID" value="XM_013559065.2"/>
</dbReference>
<dbReference type="Gene3D" id="3.40.50.410">
    <property type="entry name" value="von Willebrand factor, type A domain"/>
    <property type="match status" value="1"/>
</dbReference>
<evidence type="ECO:0000313" key="3">
    <source>
        <dbReference type="Proteomes" id="UP000085678"/>
    </source>
</evidence>